<dbReference type="GO" id="GO:0042626">
    <property type="term" value="F:ATPase-coupled transmembrane transporter activity"/>
    <property type="evidence" value="ECO:0007669"/>
    <property type="project" value="TreeGrafter"/>
</dbReference>
<proteinExistence type="predicted"/>
<dbReference type="GO" id="GO:0012505">
    <property type="term" value="C:endomembrane system"/>
    <property type="evidence" value="ECO:0007669"/>
    <property type="project" value="UniProtKB-SubCell"/>
</dbReference>
<dbReference type="PANTHER" id="PTHR24223:SF443">
    <property type="entry name" value="MULTIDRUG-RESISTANCE LIKE PROTEIN 1, ISOFORM I"/>
    <property type="match status" value="1"/>
</dbReference>
<evidence type="ECO:0008006" key="10">
    <source>
        <dbReference type="Google" id="ProtNLM"/>
    </source>
</evidence>
<keyword evidence="6" id="KW-1133">Transmembrane helix</keyword>
<sequence length="167" mass="18389">MYASQQGRIVRYRDQRLGKMTDTLSCVRLVKFYALEEAVEEAVSRLREKEGFFLFLANLLDGFIDTLQMSSTSVMTIILLGTFAAVNQQVRLTAACSFSSLYMLSIMDAVFANTATLLRLHKYVSTFPAIFRSASDNLQFLAPSRATTCPGMSPKASITTASPLSSG</sequence>
<protein>
    <recommendedName>
        <fullName evidence="10">ABC transmembrane type-1 domain-containing protein</fullName>
    </recommendedName>
</protein>
<keyword evidence="9" id="KW-1185">Reference proteome</keyword>
<dbReference type="Proteomes" id="UP000821853">
    <property type="component" value="Unassembled WGS sequence"/>
</dbReference>
<keyword evidence="3" id="KW-0677">Repeat</keyword>
<accession>A0A9J6HBY7</accession>
<dbReference type="PANTHER" id="PTHR24223">
    <property type="entry name" value="ATP-BINDING CASSETTE SUB-FAMILY C"/>
    <property type="match status" value="1"/>
</dbReference>
<gene>
    <name evidence="8" type="ORF">HPB48_026246</name>
</gene>
<keyword evidence="7" id="KW-0472">Membrane</keyword>
<evidence type="ECO:0000313" key="9">
    <source>
        <dbReference type="Proteomes" id="UP000821853"/>
    </source>
</evidence>
<evidence type="ECO:0000256" key="6">
    <source>
        <dbReference type="ARBA" id="ARBA00022989"/>
    </source>
</evidence>
<keyword evidence="2" id="KW-0812">Transmembrane</keyword>
<dbReference type="Gene3D" id="1.20.1560.10">
    <property type="entry name" value="ABC transporter type 1, transmembrane domain"/>
    <property type="match status" value="1"/>
</dbReference>
<dbReference type="InterPro" id="IPR050173">
    <property type="entry name" value="ABC_transporter_C-like"/>
</dbReference>
<dbReference type="GO" id="GO:0005524">
    <property type="term" value="F:ATP binding"/>
    <property type="evidence" value="ECO:0007669"/>
    <property type="project" value="UniProtKB-KW"/>
</dbReference>
<evidence type="ECO:0000256" key="5">
    <source>
        <dbReference type="ARBA" id="ARBA00022840"/>
    </source>
</evidence>
<name>A0A9J6HBY7_HAELO</name>
<comment type="subcellular location">
    <subcellularLocation>
        <location evidence="1">Endomembrane system</location>
        <topology evidence="1">Multi-pass membrane protein</topology>
    </subcellularLocation>
</comment>
<dbReference type="EMBL" id="JABSTR010001878">
    <property type="protein sequence ID" value="KAH9384253.1"/>
    <property type="molecule type" value="Genomic_DNA"/>
</dbReference>
<comment type="caution">
    <text evidence="8">The sequence shown here is derived from an EMBL/GenBank/DDBJ whole genome shotgun (WGS) entry which is preliminary data.</text>
</comment>
<evidence type="ECO:0000256" key="7">
    <source>
        <dbReference type="ARBA" id="ARBA00023136"/>
    </source>
</evidence>
<organism evidence="8 9">
    <name type="scientific">Haemaphysalis longicornis</name>
    <name type="common">Bush tick</name>
    <dbReference type="NCBI Taxonomy" id="44386"/>
    <lineage>
        <taxon>Eukaryota</taxon>
        <taxon>Metazoa</taxon>
        <taxon>Ecdysozoa</taxon>
        <taxon>Arthropoda</taxon>
        <taxon>Chelicerata</taxon>
        <taxon>Arachnida</taxon>
        <taxon>Acari</taxon>
        <taxon>Parasitiformes</taxon>
        <taxon>Ixodida</taxon>
        <taxon>Ixodoidea</taxon>
        <taxon>Ixodidae</taxon>
        <taxon>Haemaphysalinae</taxon>
        <taxon>Haemaphysalis</taxon>
    </lineage>
</organism>
<keyword evidence="5" id="KW-0067">ATP-binding</keyword>
<keyword evidence="4" id="KW-0547">Nucleotide-binding</keyword>
<dbReference type="VEuPathDB" id="VectorBase:HLOH_042675"/>
<evidence type="ECO:0000313" key="8">
    <source>
        <dbReference type="EMBL" id="KAH9384253.1"/>
    </source>
</evidence>
<reference evidence="8 9" key="1">
    <citation type="journal article" date="2020" name="Cell">
        <title>Large-Scale Comparative Analyses of Tick Genomes Elucidate Their Genetic Diversity and Vector Capacities.</title>
        <authorList>
            <consortium name="Tick Genome and Microbiome Consortium (TIGMIC)"/>
            <person name="Jia N."/>
            <person name="Wang J."/>
            <person name="Shi W."/>
            <person name="Du L."/>
            <person name="Sun Y."/>
            <person name="Zhan W."/>
            <person name="Jiang J.F."/>
            <person name="Wang Q."/>
            <person name="Zhang B."/>
            <person name="Ji P."/>
            <person name="Bell-Sakyi L."/>
            <person name="Cui X.M."/>
            <person name="Yuan T.T."/>
            <person name="Jiang B.G."/>
            <person name="Yang W.F."/>
            <person name="Lam T.T."/>
            <person name="Chang Q.C."/>
            <person name="Ding S.J."/>
            <person name="Wang X.J."/>
            <person name="Zhu J.G."/>
            <person name="Ruan X.D."/>
            <person name="Zhao L."/>
            <person name="Wei J.T."/>
            <person name="Ye R.Z."/>
            <person name="Que T.C."/>
            <person name="Du C.H."/>
            <person name="Zhou Y.H."/>
            <person name="Cheng J.X."/>
            <person name="Dai P.F."/>
            <person name="Guo W.B."/>
            <person name="Han X.H."/>
            <person name="Huang E.J."/>
            <person name="Li L.F."/>
            <person name="Wei W."/>
            <person name="Gao Y.C."/>
            <person name="Liu J.Z."/>
            <person name="Shao H.Z."/>
            <person name="Wang X."/>
            <person name="Wang C.C."/>
            <person name="Yang T.C."/>
            <person name="Huo Q.B."/>
            <person name="Li W."/>
            <person name="Chen H.Y."/>
            <person name="Chen S.E."/>
            <person name="Zhou L.G."/>
            <person name="Ni X.B."/>
            <person name="Tian J.H."/>
            <person name="Sheng Y."/>
            <person name="Liu T."/>
            <person name="Pan Y.S."/>
            <person name="Xia L.Y."/>
            <person name="Li J."/>
            <person name="Zhao F."/>
            <person name="Cao W.C."/>
        </authorList>
    </citation>
    <scope>NUCLEOTIDE SEQUENCE [LARGE SCALE GENOMIC DNA]</scope>
    <source>
        <strain evidence="8">HaeL-2018</strain>
    </source>
</reference>
<dbReference type="GO" id="GO:0016020">
    <property type="term" value="C:membrane"/>
    <property type="evidence" value="ECO:0007669"/>
    <property type="project" value="InterPro"/>
</dbReference>
<evidence type="ECO:0000256" key="1">
    <source>
        <dbReference type="ARBA" id="ARBA00004127"/>
    </source>
</evidence>
<evidence type="ECO:0000256" key="3">
    <source>
        <dbReference type="ARBA" id="ARBA00022737"/>
    </source>
</evidence>
<evidence type="ECO:0000256" key="4">
    <source>
        <dbReference type="ARBA" id="ARBA00022741"/>
    </source>
</evidence>
<dbReference type="InterPro" id="IPR036640">
    <property type="entry name" value="ABC1_TM_sf"/>
</dbReference>
<dbReference type="AlphaFoldDB" id="A0A9J6HBY7"/>
<evidence type="ECO:0000256" key="2">
    <source>
        <dbReference type="ARBA" id="ARBA00022692"/>
    </source>
</evidence>